<feature type="transmembrane region" description="Helical" evidence="6">
    <location>
        <begin position="395"/>
        <end position="418"/>
    </location>
</feature>
<sequence length="543" mass="59262">MKQDEGLSNVESCTVGDLEHLTTRHETKRNIKSRHAQMIAIGGSVGTALFVGSGQALAVGGPAFLFLSYCLMSLLVYGIATAVIEVATYLPIPGSSMSSYATRYVSPSVGFALGWLYFYSFGILVAYEITAAGIVINYWPNDVHIAVWITILLVVIVGLNLSPVAVFAETEFWFAGVKVVMIIGLLILSLVLMLGGGPTHDRLGFRYWNDPGAVNSYLIGGAGGRFTAFLYVWIFSGFSYYFSPELIVVTGGEMRNPRKNLPIASRRFFYRLAIFYGLGSLAIGIICSSTSKGLTSGAGNANASPWVIAISNAKISVLPSVVNGGILTSAWSAGNTYLYMSSRSLYSLAVSGNAPKIFTRCTKYGLPIYAVLAACCFAPLAYLSVANQAGIVFNWLVNLTNTAGYTSWLICTVILVRFRKACDAQGVAAPYRSKIQPYAAWICMVFMAFLLLANGFTVFYPGRFTTAGLLTTYLGIPVFFVLWLGHQLVAGKGQWLYRADEVDLSSGLSNIEAEATMWAEEERDKGQKRRELRWWKSIGYIWQ</sequence>
<protein>
    <recommendedName>
        <fullName evidence="7">Amino acid permease/ SLC12A domain-containing protein</fullName>
    </recommendedName>
</protein>
<feature type="transmembrane region" description="Helical" evidence="6">
    <location>
        <begin position="179"/>
        <end position="197"/>
    </location>
</feature>
<feature type="transmembrane region" description="Helical" evidence="6">
    <location>
        <begin position="438"/>
        <end position="460"/>
    </location>
</feature>
<evidence type="ECO:0000259" key="7">
    <source>
        <dbReference type="Pfam" id="PF00324"/>
    </source>
</evidence>
<keyword evidence="2" id="KW-0813">Transport</keyword>
<dbReference type="Pfam" id="PF00324">
    <property type="entry name" value="AA_permease"/>
    <property type="match status" value="1"/>
</dbReference>
<accession>A0AAJ0FZG5</accession>
<dbReference type="AlphaFoldDB" id="A0AAJ0FZG5"/>
<reference evidence="8" key="1">
    <citation type="submission" date="2023-06" db="EMBL/GenBank/DDBJ databases">
        <title>Conoideocrella luteorostrata (Hypocreales: Clavicipitaceae), a potential biocontrol fungus for elongate hemlock scale in United States Christmas tree production areas.</title>
        <authorList>
            <person name="Barrett H."/>
            <person name="Lovett B."/>
            <person name="Macias A.M."/>
            <person name="Stajich J.E."/>
            <person name="Kasson M.T."/>
        </authorList>
    </citation>
    <scope>NUCLEOTIDE SEQUENCE</scope>
    <source>
        <strain evidence="8">ARSEF 14590</strain>
    </source>
</reference>
<keyword evidence="5 6" id="KW-0472">Membrane</keyword>
<feature type="transmembrane region" description="Helical" evidence="6">
    <location>
        <begin position="364"/>
        <end position="383"/>
    </location>
</feature>
<dbReference type="EMBL" id="JASWJB010000154">
    <property type="protein sequence ID" value="KAK2594840.1"/>
    <property type="molecule type" value="Genomic_DNA"/>
</dbReference>
<evidence type="ECO:0000256" key="4">
    <source>
        <dbReference type="ARBA" id="ARBA00022989"/>
    </source>
</evidence>
<dbReference type="PIRSF" id="PIRSF006060">
    <property type="entry name" value="AA_transporter"/>
    <property type="match status" value="1"/>
</dbReference>
<dbReference type="InterPro" id="IPR004841">
    <property type="entry name" value="AA-permease/SLC12A_dom"/>
</dbReference>
<dbReference type="FunFam" id="1.20.1740.10:FF:000001">
    <property type="entry name" value="Amino acid permease"/>
    <property type="match status" value="1"/>
</dbReference>
<gene>
    <name evidence="8" type="ORF">QQS21_007468</name>
</gene>
<dbReference type="GO" id="GO:0015171">
    <property type="term" value="F:amino acid transmembrane transporter activity"/>
    <property type="evidence" value="ECO:0007669"/>
    <property type="project" value="TreeGrafter"/>
</dbReference>
<dbReference type="Proteomes" id="UP001251528">
    <property type="component" value="Unassembled WGS sequence"/>
</dbReference>
<comment type="caution">
    <text evidence="8">The sequence shown here is derived from an EMBL/GenBank/DDBJ whole genome shotgun (WGS) entry which is preliminary data.</text>
</comment>
<feature type="transmembrane region" description="Helical" evidence="6">
    <location>
        <begin position="466"/>
        <end position="485"/>
    </location>
</feature>
<keyword evidence="4 6" id="KW-1133">Transmembrane helix</keyword>
<dbReference type="GO" id="GO:0016020">
    <property type="term" value="C:membrane"/>
    <property type="evidence" value="ECO:0007669"/>
    <property type="project" value="UniProtKB-SubCell"/>
</dbReference>
<feature type="transmembrane region" description="Helical" evidence="6">
    <location>
        <begin position="38"/>
        <end position="58"/>
    </location>
</feature>
<organism evidence="8 9">
    <name type="scientific">Conoideocrella luteorostrata</name>
    <dbReference type="NCBI Taxonomy" id="1105319"/>
    <lineage>
        <taxon>Eukaryota</taxon>
        <taxon>Fungi</taxon>
        <taxon>Dikarya</taxon>
        <taxon>Ascomycota</taxon>
        <taxon>Pezizomycotina</taxon>
        <taxon>Sordariomycetes</taxon>
        <taxon>Hypocreomycetidae</taxon>
        <taxon>Hypocreales</taxon>
        <taxon>Clavicipitaceae</taxon>
        <taxon>Conoideocrella</taxon>
    </lineage>
</organism>
<evidence type="ECO:0000256" key="3">
    <source>
        <dbReference type="ARBA" id="ARBA00022692"/>
    </source>
</evidence>
<feature type="transmembrane region" description="Helical" evidence="6">
    <location>
        <begin position="268"/>
        <end position="286"/>
    </location>
</feature>
<evidence type="ECO:0000313" key="9">
    <source>
        <dbReference type="Proteomes" id="UP001251528"/>
    </source>
</evidence>
<feature type="transmembrane region" description="Helical" evidence="6">
    <location>
        <begin position="217"/>
        <end position="242"/>
    </location>
</feature>
<evidence type="ECO:0000256" key="1">
    <source>
        <dbReference type="ARBA" id="ARBA00004141"/>
    </source>
</evidence>
<dbReference type="PANTHER" id="PTHR43341:SF38">
    <property type="entry name" value="PROLINE TRANSPORTER (EUROFUNG)"/>
    <property type="match status" value="1"/>
</dbReference>
<evidence type="ECO:0000313" key="8">
    <source>
        <dbReference type="EMBL" id="KAK2594840.1"/>
    </source>
</evidence>
<feature type="domain" description="Amino acid permease/ SLC12A" evidence="7">
    <location>
        <begin position="35"/>
        <end position="489"/>
    </location>
</feature>
<evidence type="ECO:0000256" key="5">
    <source>
        <dbReference type="ARBA" id="ARBA00023136"/>
    </source>
</evidence>
<dbReference type="PANTHER" id="PTHR43341">
    <property type="entry name" value="AMINO ACID PERMEASE"/>
    <property type="match status" value="1"/>
</dbReference>
<feature type="transmembrane region" description="Helical" evidence="6">
    <location>
        <begin position="145"/>
        <end position="167"/>
    </location>
</feature>
<feature type="transmembrane region" description="Helical" evidence="6">
    <location>
        <begin position="306"/>
        <end position="333"/>
    </location>
</feature>
<feature type="transmembrane region" description="Helical" evidence="6">
    <location>
        <begin position="64"/>
        <end position="90"/>
    </location>
</feature>
<proteinExistence type="predicted"/>
<evidence type="ECO:0000256" key="2">
    <source>
        <dbReference type="ARBA" id="ARBA00022448"/>
    </source>
</evidence>
<dbReference type="Gene3D" id="1.20.1740.10">
    <property type="entry name" value="Amino acid/polyamine transporter I"/>
    <property type="match status" value="1"/>
</dbReference>
<name>A0AAJ0FZG5_9HYPO</name>
<feature type="transmembrane region" description="Helical" evidence="6">
    <location>
        <begin position="111"/>
        <end position="139"/>
    </location>
</feature>
<keyword evidence="9" id="KW-1185">Reference proteome</keyword>
<evidence type="ECO:0000256" key="6">
    <source>
        <dbReference type="SAM" id="Phobius"/>
    </source>
</evidence>
<dbReference type="InterPro" id="IPR050524">
    <property type="entry name" value="APC_YAT"/>
</dbReference>
<comment type="subcellular location">
    <subcellularLocation>
        <location evidence="1">Membrane</location>
        <topology evidence="1">Multi-pass membrane protein</topology>
    </subcellularLocation>
</comment>
<keyword evidence="3 6" id="KW-0812">Transmembrane</keyword>